<dbReference type="Proteomes" id="UP000222056">
    <property type="component" value="Unassembled WGS sequence"/>
</dbReference>
<evidence type="ECO:0000313" key="6">
    <source>
        <dbReference type="Proteomes" id="UP000222056"/>
    </source>
</evidence>
<dbReference type="InterPro" id="IPR043147">
    <property type="entry name" value="Penicillin_amidase_A-knob"/>
</dbReference>
<dbReference type="Gene3D" id="1.10.439.10">
    <property type="entry name" value="Penicillin Amidohydrolase, domain 1"/>
    <property type="match status" value="1"/>
</dbReference>
<dbReference type="STRING" id="29539.SAMN02745716_1130"/>
<keyword evidence="6" id="KW-1185">Reference proteome</keyword>
<dbReference type="RefSeq" id="WP_093116982.1">
    <property type="nucleotide sequence ID" value="NZ_FNWJ01000001.1"/>
</dbReference>
<comment type="similarity">
    <text evidence="1">Belongs to the peptidase S45 family.</text>
</comment>
<evidence type="ECO:0000256" key="3">
    <source>
        <dbReference type="ARBA" id="ARBA00023145"/>
    </source>
</evidence>
<dbReference type="PANTHER" id="PTHR34218">
    <property type="entry name" value="PEPTIDASE S45 PENICILLIN AMIDASE"/>
    <property type="match status" value="1"/>
</dbReference>
<organism evidence="5 6">
    <name type="scientific">Thermoleophilum album</name>
    <dbReference type="NCBI Taxonomy" id="29539"/>
    <lineage>
        <taxon>Bacteria</taxon>
        <taxon>Bacillati</taxon>
        <taxon>Actinomycetota</taxon>
        <taxon>Thermoleophilia</taxon>
        <taxon>Thermoleophilales</taxon>
        <taxon>Thermoleophilaceae</taxon>
        <taxon>Thermoleophilum</taxon>
    </lineage>
</organism>
<dbReference type="Gene3D" id="2.30.120.10">
    <property type="match status" value="1"/>
</dbReference>
<evidence type="ECO:0000256" key="2">
    <source>
        <dbReference type="ARBA" id="ARBA00022801"/>
    </source>
</evidence>
<dbReference type="EMBL" id="FNWJ01000001">
    <property type="protein sequence ID" value="SEH12560.1"/>
    <property type="molecule type" value="Genomic_DNA"/>
</dbReference>
<dbReference type="GO" id="GO:0017000">
    <property type="term" value="P:antibiotic biosynthetic process"/>
    <property type="evidence" value="ECO:0007669"/>
    <property type="project" value="InterPro"/>
</dbReference>
<reference evidence="6" key="1">
    <citation type="submission" date="2016-10" db="EMBL/GenBank/DDBJ databases">
        <authorList>
            <person name="Varghese N."/>
            <person name="Submissions S."/>
        </authorList>
    </citation>
    <scope>NUCLEOTIDE SEQUENCE [LARGE SCALE GENOMIC DNA]</scope>
    <source>
        <strain evidence="6">ATCC 35263</strain>
    </source>
</reference>
<gene>
    <name evidence="5" type="ORF">SAMN02745716_1130</name>
</gene>
<feature type="transmembrane region" description="Helical" evidence="4">
    <location>
        <begin position="42"/>
        <end position="62"/>
    </location>
</feature>
<dbReference type="Gene3D" id="1.10.287.150">
    <property type="match status" value="1"/>
</dbReference>
<keyword evidence="4" id="KW-1133">Transmembrane helix</keyword>
<accession>A0A1H6FQT3</accession>
<evidence type="ECO:0000256" key="4">
    <source>
        <dbReference type="SAM" id="Phobius"/>
    </source>
</evidence>
<dbReference type="InterPro" id="IPR043146">
    <property type="entry name" value="Penicillin_amidase_N_B-knob"/>
</dbReference>
<dbReference type="Gene3D" id="1.10.1400.10">
    <property type="match status" value="1"/>
</dbReference>
<dbReference type="InterPro" id="IPR023343">
    <property type="entry name" value="Penicillin_amidase_dom1"/>
</dbReference>
<protein>
    <submittedName>
        <fullName evidence="5">Acyl-homoserine lactone (AHL) acylase PvdQ</fullName>
    </submittedName>
</protein>
<keyword evidence="4" id="KW-0472">Membrane</keyword>
<dbReference type="InterPro" id="IPR029055">
    <property type="entry name" value="Ntn_hydrolases_N"/>
</dbReference>
<keyword evidence="4" id="KW-0812">Transmembrane</keyword>
<evidence type="ECO:0000313" key="5">
    <source>
        <dbReference type="EMBL" id="SEH12560.1"/>
    </source>
</evidence>
<dbReference type="OrthoDB" id="5240333at2"/>
<sequence>MASTPQIVDLTRARSGRSGTQRAALYTPTGHRRRLSVAARGLLASVVTVATTALCASAAVAAPRDFARYILPPGNYGGLPTNDDSTDQLPLYDGLTYLRGRVSRADLVRFFLPMDFRPIGKTRVEPTPNPDVRIVYDAYGIPHITGKTRSALMYGAGWVMARDRKLLLQLGRWPGRAAILDIPGVDAFSLVTSATPFQPSAQAEALVRRQRGLILRTYGREGQQLLRDAADYVRGINDWFERHGGLPDGKPFTVDDGAAVTAFIGSIFGAGGGREYENAMLLAALDRRFGARLGKRVFDDLMLSVDPESPTTTRRRFRYGPLTGGPIRGSVTLDPGSVRLIDARQGPMAARAARSEPPRKRMSNWLLVAPRRSASGHTLAVQGPQLGYYYPEIVYQQELRGPGIHAQGISAAGLGLYMLIGRTRDYAWSLTSAGHDVRDVYVERLCEPGGGAPTRASTHYLYRGRCRPMGRFYAGKLAGRDISFMTTVHGPVIGTATLRGRPVALARKRSTFGREALNLMALKAMTEGRATTPERFFKIANRFEFTFNWGWASRRATAYFSSGRLPRRARGLDRRLPTLGDGRYEWRGFLSLREHPHDVSGPGGLLLNWNNQSAPGFMHGDDEHYGSVHRVEMFNRWPRRPRLEQVVSIMNRAATEDLRATLVWPTVRAVLARAKAPNALTAQAVTLVDRWSRAGGSTLDANRDGLIDAPGRAVMDEAWPRIAQTVLRDRLGTALVDQLTRVVPIGEAAGFGSGWWSYVDKDLRTLLGKRVRGRFALRFCGRGKIGVCARELWGALAEAAAKLAADQGPDPTRWHAKAPRIRFTPGLIPDTMHWTNRPTYQHVIEFAPR</sequence>
<proteinExistence type="inferred from homology"/>
<dbReference type="InterPro" id="IPR002692">
    <property type="entry name" value="S45"/>
</dbReference>
<keyword evidence="3" id="KW-0865">Zymogen</keyword>
<evidence type="ECO:0000256" key="1">
    <source>
        <dbReference type="ARBA" id="ARBA00006586"/>
    </source>
</evidence>
<name>A0A1H6FQT3_THEAL</name>
<dbReference type="PANTHER" id="PTHR34218:SF4">
    <property type="entry name" value="ACYL-HOMOSERINE LACTONE ACYLASE QUIP"/>
    <property type="match status" value="1"/>
</dbReference>
<keyword evidence="2" id="KW-0378">Hydrolase</keyword>
<dbReference type="Pfam" id="PF01804">
    <property type="entry name" value="Penicil_amidase"/>
    <property type="match status" value="1"/>
</dbReference>
<dbReference type="AlphaFoldDB" id="A0A1H6FQT3"/>
<dbReference type="Gene3D" id="3.60.20.10">
    <property type="entry name" value="Glutamine Phosphoribosylpyrophosphate, subunit 1, domain 1"/>
    <property type="match status" value="1"/>
</dbReference>
<dbReference type="GO" id="GO:0016811">
    <property type="term" value="F:hydrolase activity, acting on carbon-nitrogen (but not peptide) bonds, in linear amides"/>
    <property type="evidence" value="ECO:0007669"/>
    <property type="project" value="InterPro"/>
</dbReference>
<dbReference type="SUPFAM" id="SSF56235">
    <property type="entry name" value="N-terminal nucleophile aminohydrolases (Ntn hydrolases)"/>
    <property type="match status" value="1"/>
</dbReference>